<dbReference type="Proteomes" id="UP000183832">
    <property type="component" value="Unassembled WGS sequence"/>
</dbReference>
<sequence>MILVAVTRAAPSPYYTRSLVETPTSRVEQHLLLSPHLQHSQPKHIIPFTNFHFPKHQIVYYQQPQHDGQESLVLHNLNQDMPSWQELWNHYEGYENRKESEQEDSSEKSTNDVMQDSDHENISIADEAKEVPEKDDNDSISVISADHLDMTQPLQNVYHSPHVMPVQRIYTQDHKQFYVVGSFPKFYGNIETYPNSPIFSLQQLQPITRIEDNNHAESQTIVPSQLPSTTTDSSITFRIHVKDESEEENKETNNSELKYTKTPSDNREKIILEHEEDNKMHNKKDKREQLKIEGEFVFKMSWQSDALIL</sequence>
<keyword evidence="3" id="KW-1185">Reference proteome</keyword>
<evidence type="ECO:0000256" key="1">
    <source>
        <dbReference type="SAM" id="MobiDB-lite"/>
    </source>
</evidence>
<reference evidence="2 3" key="1">
    <citation type="submission" date="2015-04" db="EMBL/GenBank/DDBJ databases">
        <authorList>
            <person name="Syromyatnikov M.Y."/>
            <person name="Popov V.N."/>
        </authorList>
    </citation>
    <scope>NUCLEOTIDE SEQUENCE [LARGE SCALE GENOMIC DNA]</scope>
</reference>
<evidence type="ECO:0000313" key="3">
    <source>
        <dbReference type="Proteomes" id="UP000183832"/>
    </source>
</evidence>
<accession>A0A1J1I6J7</accession>
<dbReference type="AlphaFoldDB" id="A0A1J1I6J7"/>
<feature type="region of interest" description="Disordered" evidence="1">
    <location>
        <begin position="240"/>
        <end position="268"/>
    </location>
</feature>
<organism evidence="2 3">
    <name type="scientific">Clunio marinus</name>
    <dbReference type="NCBI Taxonomy" id="568069"/>
    <lineage>
        <taxon>Eukaryota</taxon>
        <taxon>Metazoa</taxon>
        <taxon>Ecdysozoa</taxon>
        <taxon>Arthropoda</taxon>
        <taxon>Hexapoda</taxon>
        <taxon>Insecta</taxon>
        <taxon>Pterygota</taxon>
        <taxon>Neoptera</taxon>
        <taxon>Endopterygota</taxon>
        <taxon>Diptera</taxon>
        <taxon>Nematocera</taxon>
        <taxon>Chironomoidea</taxon>
        <taxon>Chironomidae</taxon>
        <taxon>Clunio</taxon>
    </lineage>
</organism>
<protein>
    <submittedName>
        <fullName evidence="2">CLUMA_CG009271, isoform A</fullName>
    </submittedName>
</protein>
<evidence type="ECO:0000313" key="2">
    <source>
        <dbReference type="EMBL" id="CRK95819.1"/>
    </source>
</evidence>
<name>A0A1J1I6J7_9DIPT</name>
<gene>
    <name evidence="2" type="ORF">CLUMA_CG009271</name>
</gene>
<dbReference type="EMBL" id="CVRI01000043">
    <property type="protein sequence ID" value="CRK95819.1"/>
    <property type="molecule type" value="Genomic_DNA"/>
</dbReference>
<feature type="region of interest" description="Disordered" evidence="1">
    <location>
        <begin position="96"/>
        <end position="118"/>
    </location>
</feature>
<proteinExistence type="predicted"/>